<gene>
    <name evidence="3" type="ORF">SAMN05421810_108122</name>
</gene>
<name>A0A1I5Z152_9PSEU</name>
<dbReference type="GO" id="GO:0005524">
    <property type="term" value="F:ATP binding"/>
    <property type="evidence" value="ECO:0007669"/>
    <property type="project" value="UniProtKB-UniRule"/>
</dbReference>
<keyword evidence="1" id="KW-0547">Nucleotide-binding</keyword>
<dbReference type="OrthoDB" id="3373978at2"/>
<evidence type="ECO:0000313" key="4">
    <source>
        <dbReference type="Proteomes" id="UP000198727"/>
    </source>
</evidence>
<keyword evidence="3" id="KW-0436">Ligase</keyword>
<proteinExistence type="predicted"/>
<dbReference type="AlphaFoldDB" id="A0A1I5Z152"/>
<evidence type="ECO:0000256" key="1">
    <source>
        <dbReference type="PROSITE-ProRule" id="PRU00409"/>
    </source>
</evidence>
<dbReference type="RefSeq" id="WP_092533388.1">
    <property type="nucleotide sequence ID" value="NZ_FOWW01000008.1"/>
</dbReference>
<feature type="domain" description="ATP-grasp" evidence="2">
    <location>
        <begin position="97"/>
        <end position="294"/>
    </location>
</feature>
<evidence type="ECO:0000259" key="2">
    <source>
        <dbReference type="PROSITE" id="PS50975"/>
    </source>
</evidence>
<dbReference type="PANTHER" id="PTHR39217:SF1">
    <property type="entry name" value="GLUTATHIONE SYNTHETASE"/>
    <property type="match status" value="1"/>
</dbReference>
<evidence type="ECO:0000313" key="3">
    <source>
        <dbReference type="EMBL" id="SFQ50181.1"/>
    </source>
</evidence>
<dbReference type="Proteomes" id="UP000198727">
    <property type="component" value="Unassembled WGS sequence"/>
</dbReference>
<organism evidence="3 4">
    <name type="scientific">Amycolatopsis arida</name>
    <dbReference type="NCBI Taxonomy" id="587909"/>
    <lineage>
        <taxon>Bacteria</taxon>
        <taxon>Bacillati</taxon>
        <taxon>Actinomycetota</taxon>
        <taxon>Actinomycetes</taxon>
        <taxon>Pseudonocardiales</taxon>
        <taxon>Pseudonocardiaceae</taxon>
        <taxon>Amycolatopsis</taxon>
    </lineage>
</organism>
<keyword evidence="4" id="KW-1185">Reference proteome</keyword>
<dbReference type="InterPro" id="IPR053191">
    <property type="entry name" value="DcsG_Biosynth_Enzyme"/>
</dbReference>
<dbReference type="GO" id="GO:0046872">
    <property type="term" value="F:metal ion binding"/>
    <property type="evidence" value="ECO:0007669"/>
    <property type="project" value="InterPro"/>
</dbReference>
<keyword evidence="1" id="KW-0067">ATP-binding</keyword>
<dbReference type="GO" id="GO:0016874">
    <property type="term" value="F:ligase activity"/>
    <property type="evidence" value="ECO:0007669"/>
    <property type="project" value="UniProtKB-KW"/>
</dbReference>
<protein>
    <submittedName>
        <fullName evidence="3">Glutathione synthase/RimK-type ligase, ATP-grasp superfamily</fullName>
    </submittedName>
</protein>
<dbReference type="SUPFAM" id="SSF56059">
    <property type="entry name" value="Glutathione synthetase ATP-binding domain-like"/>
    <property type="match status" value="1"/>
</dbReference>
<sequence length="295" mass="31295">MSPVPVSEVVLASCAKLPEGDGDERALPDALAEVGVSARWAPWDDPGVDFAAADLVIVRSTWDYTDRRDEFLAWCDRAPGLRNPARVVRWNTDKAYLPELAAAGVPAVPTELVAPGVTPAWPDVEFVLKPAVGVGSIGAARFVPGARDEAERHLATLHGAGHTVLVQPYQSHVDAEGETALVFFGGIYSHAFTKGAMLTGSDLDGSGLYVSERLGVAEPEPAFRRVAEDVLDAAAGVLGVPRGELLYARVDLLRGVDGAPLLLELELTEPSLGFRYADPAAPLRFASAVRRQLAG</sequence>
<dbReference type="PANTHER" id="PTHR39217">
    <property type="match status" value="1"/>
</dbReference>
<dbReference type="STRING" id="587909.SAMN05421810_108122"/>
<accession>A0A1I5Z152</accession>
<dbReference type="EMBL" id="FOWW01000008">
    <property type="protein sequence ID" value="SFQ50181.1"/>
    <property type="molecule type" value="Genomic_DNA"/>
</dbReference>
<dbReference type="InterPro" id="IPR011761">
    <property type="entry name" value="ATP-grasp"/>
</dbReference>
<reference evidence="4" key="1">
    <citation type="submission" date="2016-10" db="EMBL/GenBank/DDBJ databases">
        <authorList>
            <person name="Varghese N."/>
            <person name="Submissions S."/>
        </authorList>
    </citation>
    <scope>NUCLEOTIDE SEQUENCE [LARGE SCALE GENOMIC DNA]</scope>
    <source>
        <strain evidence="4">CGMCC 4.5579</strain>
    </source>
</reference>
<dbReference type="PROSITE" id="PS50975">
    <property type="entry name" value="ATP_GRASP"/>
    <property type="match status" value="1"/>
</dbReference>